<evidence type="ECO:0000313" key="9">
    <source>
        <dbReference type="Proteomes" id="UP001500363"/>
    </source>
</evidence>
<reference evidence="8 9" key="1">
    <citation type="journal article" date="2019" name="Int. J. Syst. Evol. Microbiol.">
        <title>The Global Catalogue of Microorganisms (GCM) 10K type strain sequencing project: providing services to taxonomists for standard genome sequencing and annotation.</title>
        <authorList>
            <consortium name="The Broad Institute Genomics Platform"/>
            <consortium name="The Broad Institute Genome Sequencing Center for Infectious Disease"/>
            <person name="Wu L."/>
            <person name="Ma J."/>
        </authorList>
    </citation>
    <scope>NUCLEOTIDE SEQUENCE [LARGE SCALE GENOMIC DNA]</scope>
    <source>
        <strain evidence="8 9">JCM 14303</strain>
    </source>
</reference>
<dbReference type="SUPFAM" id="SSF88659">
    <property type="entry name" value="Sigma3 and sigma4 domains of RNA polymerase sigma factors"/>
    <property type="match status" value="1"/>
</dbReference>
<dbReference type="EMBL" id="BAAANC010000001">
    <property type="protein sequence ID" value="GAA1513811.1"/>
    <property type="molecule type" value="Genomic_DNA"/>
</dbReference>
<proteinExistence type="inferred from homology"/>
<evidence type="ECO:0000256" key="5">
    <source>
        <dbReference type="SAM" id="MobiDB-lite"/>
    </source>
</evidence>
<dbReference type="Pfam" id="PF08281">
    <property type="entry name" value="Sigma70_r4_2"/>
    <property type="match status" value="1"/>
</dbReference>
<dbReference type="InterPro" id="IPR046531">
    <property type="entry name" value="DUF6596"/>
</dbReference>
<dbReference type="RefSeq" id="WP_344169984.1">
    <property type="nucleotide sequence ID" value="NZ_BAAANC010000001.1"/>
</dbReference>
<comment type="caution">
    <text evidence="8">The sequence shown here is derived from an EMBL/GenBank/DDBJ whole genome shotgun (WGS) entry which is preliminary data.</text>
</comment>
<keyword evidence="9" id="KW-1185">Reference proteome</keyword>
<dbReference type="InterPro" id="IPR013249">
    <property type="entry name" value="RNA_pol_sigma70_r4_t2"/>
</dbReference>
<accession>A0ABN2A8L5</accession>
<dbReference type="InterPro" id="IPR036388">
    <property type="entry name" value="WH-like_DNA-bd_sf"/>
</dbReference>
<evidence type="ECO:0000313" key="8">
    <source>
        <dbReference type="EMBL" id="GAA1513811.1"/>
    </source>
</evidence>
<evidence type="ECO:0000259" key="6">
    <source>
        <dbReference type="Pfam" id="PF08281"/>
    </source>
</evidence>
<feature type="region of interest" description="Disordered" evidence="5">
    <location>
        <begin position="1"/>
        <end position="67"/>
    </location>
</feature>
<dbReference type="InterPro" id="IPR013325">
    <property type="entry name" value="RNA_pol_sigma_r2"/>
</dbReference>
<evidence type="ECO:0000256" key="4">
    <source>
        <dbReference type="ARBA" id="ARBA00023163"/>
    </source>
</evidence>
<dbReference type="InterPro" id="IPR013324">
    <property type="entry name" value="RNA_pol_sigma_r3/r4-like"/>
</dbReference>
<feature type="compositionally biased region" description="Low complexity" evidence="5">
    <location>
        <begin position="326"/>
        <end position="338"/>
    </location>
</feature>
<sequence>MIADDAHVRGAQASTPGADAGAACDATGSITREPAARASAPTPEEGLASGASRSTTPDQEPRAAVHFPTPDGELEAAIRAGAPKALATLVRRYGVFDQCEDAVQEALLAASTQWREHGVPEQPVGWLISVATRRLMDGWRRDNARRQREVNDFLRTPAEADSTEDTDDTLRLLVLCCHPTLTPASQIALTLRSVGGLTTAEVAAALLVAESTVAQRISRAKRLIKESGARFELPTGAEYDERLRAVLQVLYLIFNEGHTASSGDQLQRLDLAVEALRITRMLHASLGPRPRHPADAAPAHHRSAVPVPAHHRPAVPVPAHHHRPADAAPAHQDPAVAPAHRDPADAASASHHPPDAAPAHHHPTAPTGEVAGLLALMILTHARRDARTGPGGDLVPADRQDRTRWYTAEIAEGTALVEAALQSGRVGPYQLEAAIAAVHSEADSVESTDWEQIAGLYRILAEIDPGPMVRLGQAVAVAMTDGPDAGIAIVDALADDRHLGDHHRRLSVLAHLHELAGRYDAARAQYEAALDRTRNTAEQNYLRDRIARLS</sequence>
<organism evidence="8 9">
    <name type="scientific">Kribbella lupini</name>
    <dbReference type="NCBI Taxonomy" id="291602"/>
    <lineage>
        <taxon>Bacteria</taxon>
        <taxon>Bacillati</taxon>
        <taxon>Actinomycetota</taxon>
        <taxon>Actinomycetes</taxon>
        <taxon>Propionibacteriales</taxon>
        <taxon>Kribbellaceae</taxon>
        <taxon>Kribbella</taxon>
    </lineage>
</organism>
<gene>
    <name evidence="8" type="ORF">GCM10009741_09900</name>
</gene>
<evidence type="ECO:0000256" key="2">
    <source>
        <dbReference type="ARBA" id="ARBA00023015"/>
    </source>
</evidence>
<evidence type="ECO:0000259" key="7">
    <source>
        <dbReference type="Pfam" id="PF20239"/>
    </source>
</evidence>
<evidence type="ECO:0008006" key="10">
    <source>
        <dbReference type="Google" id="ProtNLM"/>
    </source>
</evidence>
<evidence type="ECO:0000256" key="1">
    <source>
        <dbReference type="ARBA" id="ARBA00010641"/>
    </source>
</evidence>
<keyword evidence="4" id="KW-0804">Transcription</keyword>
<dbReference type="Gene3D" id="1.10.10.10">
    <property type="entry name" value="Winged helix-like DNA-binding domain superfamily/Winged helix DNA-binding domain"/>
    <property type="match status" value="1"/>
</dbReference>
<protein>
    <recommendedName>
        <fullName evidence="10">RNA polymerase sigma factor (Sigma-70 family)</fullName>
    </recommendedName>
</protein>
<keyword evidence="3" id="KW-0731">Sigma factor</keyword>
<dbReference type="PANTHER" id="PTHR47756:SF2">
    <property type="entry name" value="BLL6612 PROTEIN"/>
    <property type="match status" value="1"/>
</dbReference>
<name>A0ABN2A8L5_9ACTN</name>
<evidence type="ECO:0000256" key="3">
    <source>
        <dbReference type="ARBA" id="ARBA00023082"/>
    </source>
</evidence>
<feature type="compositionally biased region" description="Low complexity" evidence="5">
    <location>
        <begin position="17"/>
        <end position="26"/>
    </location>
</feature>
<dbReference type="Pfam" id="PF20239">
    <property type="entry name" value="DUF6596"/>
    <property type="match status" value="2"/>
</dbReference>
<feature type="domain" description="DUF6596" evidence="7">
    <location>
        <begin position="365"/>
        <end position="420"/>
    </location>
</feature>
<feature type="domain" description="RNA polymerase sigma factor 70 region 4 type 2" evidence="6">
    <location>
        <begin position="172"/>
        <end position="222"/>
    </location>
</feature>
<feature type="domain" description="DUF6596" evidence="7">
    <location>
        <begin position="242"/>
        <end position="290"/>
    </location>
</feature>
<keyword evidence="2" id="KW-0805">Transcription regulation</keyword>
<dbReference type="Proteomes" id="UP001500363">
    <property type="component" value="Unassembled WGS sequence"/>
</dbReference>
<comment type="similarity">
    <text evidence="1">Belongs to the sigma-70 factor family. ECF subfamily.</text>
</comment>
<dbReference type="SUPFAM" id="SSF88946">
    <property type="entry name" value="Sigma2 domain of RNA polymerase sigma factors"/>
    <property type="match status" value="1"/>
</dbReference>
<dbReference type="Gene3D" id="1.10.1740.10">
    <property type="match status" value="1"/>
</dbReference>
<dbReference type="PANTHER" id="PTHR47756">
    <property type="entry name" value="BLL6612 PROTEIN-RELATED"/>
    <property type="match status" value="1"/>
</dbReference>
<feature type="region of interest" description="Disordered" evidence="5">
    <location>
        <begin position="309"/>
        <end position="367"/>
    </location>
</feature>
<feature type="compositionally biased region" description="Basic residues" evidence="5">
    <location>
        <begin position="309"/>
        <end position="323"/>
    </location>
</feature>